<dbReference type="Proteomes" id="UP000814140">
    <property type="component" value="Unassembled WGS sequence"/>
</dbReference>
<keyword evidence="2" id="KW-1185">Reference proteome</keyword>
<comment type="caution">
    <text evidence="1">The sequence shown here is derived from an EMBL/GenBank/DDBJ whole genome shotgun (WGS) entry which is preliminary data.</text>
</comment>
<name>A0ACB8TJB3_9AGAM</name>
<proteinExistence type="predicted"/>
<organism evidence="1 2">
    <name type="scientific">Artomyces pyxidatus</name>
    <dbReference type="NCBI Taxonomy" id="48021"/>
    <lineage>
        <taxon>Eukaryota</taxon>
        <taxon>Fungi</taxon>
        <taxon>Dikarya</taxon>
        <taxon>Basidiomycota</taxon>
        <taxon>Agaricomycotina</taxon>
        <taxon>Agaricomycetes</taxon>
        <taxon>Russulales</taxon>
        <taxon>Auriscalpiaceae</taxon>
        <taxon>Artomyces</taxon>
    </lineage>
</organism>
<reference evidence="1" key="1">
    <citation type="submission" date="2021-03" db="EMBL/GenBank/DDBJ databases">
        <authorList>
            <consortium name="DOE Joint Genome Institute"/>
            <person name="Ahrendt S."/>
            <person name="Looney B.P."/>
            <person name="Miyauchi S."/>
            <person name="Morin E."/>
            <person name="Drula E."/>
            <person name="Courty P.E."/>
            <person name="Chicoki N."/>
            <person name="Fauchery L."/>
            <person name="Kohler A."/>
            <person name="Kuo A."/>
            <person name="Labutti K."/>
            <person name="Pangilinan J."/>
            <person name="Lipzen A."/>
            <person name="Riley R."/>
            <person name="Andreopoulos W."/>
            <person name="He G."/>
            <person name="Johnson J."/>
            <person name="Barry K.W."/>
            <person name="Grigoriev I.V."/>
            <person name="Nagy L."/>
            <person name="Hibbett D."/>
            <person name="Henrissat B."/>
            <person name="Matheny P.B."/>
            <person name="Labbe J."/>
            <person name="Martin F."/>
        </authorList>
    </citation>
    <scope>NUCLEOTIDE SEQUENCE</scope>
    <source>
        <strain evidence="1">HHB10654</strain>
    </source>
</reference>
<gene>
    <name evidence="1" type="ORF">BV25DRAFT_1903935</name>
</gene>
<accession>A0ACB8TJB3</accession>
<evidence type="ECO:0000313" key="2">
    <source>
        <dbReference type="Proteomes" id="UP000814140"/>
    </source>
</evidence>
<dbReference type="EMBL" id="MU277187">
    <property type="protein sequence ID" value="KAI0068504.1"/>
    <property type="molecule type" value="Genomic_DNA"/>
</dbReference>
<reference evidence="1" key="2">
    <citation type="journal article" date="2022" name="New Phytol.">
        <title>Evolutionary transition to the ectomycorrhizal habit in the genomes of a hyperdiverse lineage of mushroom-forming fungi.</title>
        <authorList>
            <person name="Looney B."/>
            <person name="Miyauchi S."/>
            <person name="Morin E."/>
            <person name="Drula E."/>
            <person name="Courty P.E."/>
            <person name="Kohler A."/>
            <person name="Kuo A."/>
            <person name="LaButti K."/>
            <person name="Pangilinan J."/>
            <person name="Lipzen A."/>
            <person name="Riley R."/>
            <person name="Andreopoulos W."/>
            <person name="He G."/>
            <person name="Johnson J."/>
            <person name="Nolan M."/>
            <person name="Tritt A."/>
            <person name="Barry K.W."/>
            <person name="Grigoriev I.V."/>
            <person name="Nagy L.G."/>
            <person name="Hibbett D."/>
            <person name="Henrissat B."/>
            <person name="Matheny P.B."/>
            <person name="Labbe J."/>
            <person name="Martin F.M."/>
        </authorList>
    </citation>
    <scope>NUCLEOTIDE SEQUENCE</scope>
    <source>
        <strain evidence="1">HHB10654</strain>
    </source>
</reference>
<sequence length="287" mass="30342">MAVDSESPPVQQLRTPSPSEGGPSEGAPAMLPADSPGPSTSSVPTPLDADPDTLQALLTAVPPKTLHSYTLAHIASAPESTLSALSAFFSTLTPPPRLHCVRCHKDYVEVENGDRSCLVPHDDESAEVERVGRARRTGAGDFAEYETLWGCCGRTVEGDGDQGPPDGWCYEGKHTTDAKRARFRADSTPTEDKLTSCLRLNCHDVRGKMPRSTRASAKRARPQAEDDEDDGSEGTEDSGIAEIAKGVSKLGKGKGKGKGKAKAKDSGLEDAAEESSVEASAESQRGR</sequence>
<evidence type="ECO:0000313" key="1">
    <source>
        <dbReference type="EMBL" id="KAI0068504.1"/>
    </source>
</evidence>
<protein>
    <submittedName>
        <fullName evidence="1">Uncharacterized protein</fullName>
    </submittedName>
</protein>